<gene>
    <name evidence="2" type="ORF">AN908_00120</name>
    <name evidence="3" type="ORF">AN912_01450</name>
</gene>
<dbReference type="EMBL" id="LJFO01000001">
    <property type="protein sequence ID" value="KPG17639.1"/>
    <property type="molecule type" value="Genomic_DNA"/>
</dbReference>
<organism evidence="2 4">
    <name type="scientific">Mycobacteroides immunogenum</name>
    <dbReference type="NCBI Taxonomy" id="83262"/>
    <lineage>
        <taxon>Bacteria</taxon>
        <taxon>Bacillati</taxon>
        <taxon>Actinomycetota</taxon>
        <taxon>Actinomycetes</taxon>
        <taxon>Mycobacteriales</taxon>
        <taxon>Mycobacteriaceae</taxon>
        <taxon>Mycobacteroides</taxon>
    </lineage>
</organism>
<keyword evidence="5" id="KW-1185">Reference proteome</keyword>
<reference evidence="4 5" key="1">
    <citation type="submission" date="2015-09" db="EMBL/GenBank/DDBJ databases">
        <title>Genome Sequences of Mycobacterium immunogenum Isolates, Recuperated from a Chloraminated Drinking Water Distribution System Simulator Subjected to Episodes of Nitrification.</title>
        <authorList>
            <person name="Gomez-Alvarez V."/>
            <person name="Revetta R.P."/>
        </authorList>
    </citation>
    <scope>NUCLEOTIDE SEQUENCE [LARGE SCALE GENOMIC DNA]</scope>
    <source>
        <strain evidence="2 4">H008</strain>
        <strain evidence="3 5">H076</strain>
    </source>
</reference>
<accession>A0A7V8RYF0</accession>
<dbReference type="Proteomes" id="UP000037962">
    <property type="component" value="Unassembled WGS sequence"/>
</dbReference>
<name>A0A7V8RYF0_9MYCO</name>
<proteinExistence type="predicted"/>
<evidence type="ECO:0000313" key="2">
    <source>
        <dbReference type="EMBL" id="KPG17639.1"/>
    </source>
</evidence>
<dbReference type="Proteomes" id="UP000037843">
    <property type="component" value="Unassembled WGS sequence"/>
</dbReference>
<comment type="caution">
    <text evidence="2">The sequence shown here is derived from an EMBL/GenBank/DDBJ whole genome shotgun (WGS) entry which is preliminary data.</text>
</comment>
<evidence type="ECO:0000313" key="3">
    <source>
        <dbReference type="EMBL" id="KPG37666.1"/>
    </source>
</evidence>
<sequence length="105" mass="11151">MEAGDVTGVPWIVRLFGSEGIGMSDDDKWKTTAVVPLAPGITTRFGNNDFPVVCLMLQEKDTKTRVMPGALDGSGGKLIDATGGLAWSPSAWNPRESEPIATTED</sequence>
<evidence type="ECO:0000256" key="1">
    <source>
        <dbReference type="SAM" id="MobiDB-lite"/>
    </source>
</evidence>
<dbReference type="EMBL" id="LJFS01000001">
    <property type="protein sequence ID" value="KPG37666.1"/>
    <property type="molecule type" value="Genomic_DNA"/>
</dbReference>
<dbReference type="AlphaFoldDB" id="A0A7V8RYF0"/>
<protein>
    <submittedName>
        <fullName evidence="2">Uncharacterized protein</fullName>
    </submittedName>
</protein>
<evidence type="ECO:0000313" key="4">
    <source>
        <dbReference type="Proteomes" id="UP000037843"/>
    </source>
</evidence>
<feature type="region of interest" description="Disordered" evidence="1">
    <location>
        <begin position="86"/>
        <end position="105"/>
    </location>
</feature>
<evidence type="ECO:0000313" key="5">
    <source>
        <dbReference type="Proteomes" id="UP000037962"/>
    </source>
</evidence>
<dbReference type="KEGG" id="miz:BAB75_00410"/>